<evidence type="ECO:0000256" key="2">
    <source>
        <dbReference type="ARBA" id="ARBA00005572"/>
    </source>
</evidence>
<dbReference type="SMART" id="SM00931">
    <property type="entry name" value="NOSIC"/>
    <property type="match status" value="1"/>
</dbReference>
<dbReference type="InterPro" id="IPR012976">
    <property type="entry name" value="NOSIC"/>
</dbReference>
<dbReference type="Gene3D" id="1.10.246.90">
    <property type="entry name" value="Nop domain"/>
    <property type="match status" value="1"/>
</dbReference>
<dbReference type="GO" id="GO:0046540">
    <property type="term" value="C:U4/U6 x U5 tri-snRNP complex"/>
    <property type="evidence" value="ECO:0007669"/>
    <property type="project" value="InterPro"/>
</dbReference>
<feature type="compositionally biased region" description="Pro residues" evidence="9">
    <location>
        <begin position="333"/>
        <end position="345"/>
    </location>
</feature>
<comment type="caution">
    <text evidence="11">The sequence shown here is derived from an EMBL/GenBank/DDBJ whole genome shotgun (WGS) entry which is preliminary data.</text>
</comment>
<dbReference type="GO" id="GO:0000244">
    <property type="term" value="P:spliceosomal tri-snRNP complex assembly"/>
    <property type="evidence" value="ECO:0007669"/>
    <property type="project" value="InterPro"/>
</dbReference>
<dbReference type="AlphaFoldDB" id="A0AAE0KRA2"/>
<evidence type="ECO:0000256" key="4">
    <source>
        <dbReference type="ARBA" id="ARBA00022728"/>
    </source>
</evidence>
<comment type="similarity">
    <text evidence="2">Belongs to the PRP31 family.</text>
</comment>
<keyword evidence="3" id="KW-0507">mRNA processing</keyword>
<dbReference type="FunFam" id="1.10.287.4070:FF:000003">
    <property type="entry name" value="U4/U6 small nuclear ribonucleoprotein PRP31"/>
    <property type="match status" value="1"/>
</dbReference>
<gene>
    <name evidence="11" type="ORF">CYMTET_33117</name>
</gene>
<evidence type="ECO:0000256" key="7">
    <source>
        <dbReference type="ARBA" id="ARBA00023242"/>
    </source>
</evidence>
<keyword evidence="5" id="KW-0694">RNA-binding</keyword>
<reference evidence="11 12" key="1">
    <citation type="journal article" date="2015" name="Genome Biol. Evol.">
        <title>Comparative Genomics of a Bacterivorous Green Alga Reveals Evolutionary Causalities and Consequences of Phago-Mixotrophic Mode of Nutrition.</title>
        <authorList>
            <person name="Burns J.A."/>
            <person name="Paasch A."/>
            <person name="Narechania A."/>
            <person name="Kim E."/>
        </authorList>
    </citation>
    <scope>NUCLEOTIDE SEQUENCE [LARGE SCALE GENOMIC DNA]</scope>
    <source>
        <strain evidence="11 12">PLY_AMNH</strain>
    </source>
</reference>
<keyword evidence="6" id="KW-0508">mRNA splicing</keyword>
<organism evidence="11 12">
    <name type="scientific">Cymbomonas tetramitiformis</name>
    <dbReference type="NCBI Taxonomy" id="36881"/>
    <lineage>
        <taxon>Eukaryota</taxon>
        <taxon>Viridiplantae</taxon>
        <taxon>Chlorophyta</taxon>
        <taxon>Pyramimonadophyceae</taxon>
        <taxon>Pyramimonadales</taxon>
        <taxon>Pyramimonadaceae</taxon>
        <taxon>Cymbomonas</taxon>
    </lineage>
</organism>
<dbReference type="InterPro" id="IPR036070">
    <property type="entry name" value="Nop_dom_sf"/>
</dbReference>
<evidence type="ECO:0000256" key="3">
    <source>
        <dbReference type="ARBA" id="ARBA00022664"/>
    </source>
</evidence>
<evidence type="ECO:0000313" key="11">
    <source>
        <dbReference type="EMBL" id="KAK3257808.1"/>
    </source>
</evidence>
<comment type="subcellular location">
    <subcellularLocation>
        <location evidence="1">Nucleus</location>
    </subcellularLocation>
</comment>
<sequence length="488" mass="53240">MATLAESFLADLEDLSDGEGEEEEAALEGEDDAMDEPDDIEALNYDDLDAVAHLMKSDRYKALMIKVRAGLSDTNPTPISTKVGALEDNPEYQVIVDCNQLNVDVDNEITVIHNFIRDKYRLKFPELESLVMHPIDYARVVKQIANEMDMTQVDLDTLLPSATIMVVSVTGSTTNGKQLSEENLQKTLEACDACLELDTARTEILEFVESRMAWIAPNLSAVVGSDTAAKLMGLAGGLTKLSQMPACNVQVLGAKKKRLDGFATSSANPHAGYLFNTDIVQKTPPSLRLRATRLIAGKCTLMARVDSFGDDPAGSKGQEMLEEVQTKIEKWQEPPPAKQPKPLPVPDLDTKKKRGGRRLRKMKERYGMTDMRKMANRVNFNEAEQEYGQSGEGGLGVLGSQAGGGKIRGITAQQSKLAVKAAKKMTKDKKFARLGARGASNGLSSSVAFTPIQGIELVNPTPNATDAQDGTESYFSEFGTFSKIRRII</sequence>
<name>A0AAE0KRA2_9CHLO</name>
<dbReference type="GO" id="GO:0003723">
    <property type="term" value="F:RNA binding"/>
    <property type="evidence" value="ECO:0007669"/>
    <property type="project" value="UniProtKB-KW"/>
</dbReference>
<dbReference type="Pfam" id="PF09785">
    <property type="entry name" value="Prp31_C"/>
    <property type="match status" value="1"/>
</dbReference>
<dbReference type="FunFam" id="1.10.246.90:FF:000002">
    <property type="entry name" value="U4/U6 small nuclear ribonucleoprotein Prp31"/>
    <property type="match status" value="1"/>
</dbReference>
<dbReference type="InterPro" id="IPR002687">
    <property type="entry name" value="Nop_dom"/>
</dbReference>
<keyword evidence="8" id="KW-0687">Ribonucleoprotein</keyword>
<dbReference type="Gene3D" id="1.10.287.4070">
    <property type="match status" value="1"/>
</dbReference>
<dbReference type="GO" id="GO:0071011">
    <property type="term" value="C:precatalytic spliceosome"/>
    <property type="evidence" value="ECO:0007669"/>
    <property type="project" value="TreeGrafter"/>
</dbReference>
<evidence type="ECO:0000256" key="6">
    <source>
        <dbReference type="ARBA" id="ARBA00023187"/>
    </source>
</evidence>
<evidence type="ECO:0000256" key="9">
    <source>
        <dbReference type="SAM" id="MobiDB-lite"/>
    </source>
</evidence>
<proteinExistence type="inferred from homology"/>
<dbReference type="InterPro" id="IPR027105">
    <property type="entry name" value="Prp31"/>
</dbReference>
<evidence type="ECO:0000259" key="10">
    <source>
        <dbReference type="PROSITE" id="PS51358"/>
    </source>
</evidence>
<accession>A0AAE0KRA2</accession>
<evidence type="ECO:0000256" key="1">
    <source>
        <dbReference type="ARBA" id="ARBA00004123"/>
    </source>
</evidence>
<feature type="compositionally biased region" description="Acidic residues" evidence="9">
    <location>
        <begin position="11"/>
        <end position="37"/>
    </location>
</feature>
<dbReference type="Proteomes" id="UP001190700">
    <property type="component" value="Unassembled WGS sequence"/>
</dbReference>
<dbReference type="PANTHER" id="PTHR13904">
    <property type="entry name" value="PRE-MRNA SPLICING FACTOR PRP31"/>
    <property type="match status" value="1"/>
</dbReference>
<evidence type="ECO:0000313" key="12">
    <source>
        <dbReference type="Proteomes" id="UP001190700"/>
    </source>
</evidence>
<dbReference type="InterPro" id="IPR019175">
    <property type="entry name" value="Prp31_C"/>
</dbReference>
<feature type="region of interest" description="Disordered" evidence="9">
    <location>
        <begin position="1"/>
        <end position="37"/>
    </location>
</feature>
<feature type="region of interest" description="Disordered" evidence="9">
    <location>
        <begin position="329"/>
        <end position="356"/>
    </location>
</feature>
<dbReference type="InterPro" id="IPR042239">
    <property type="entry name" value="Nop_C"/>
</dbReference>
<keyword evidence="4" id="KW-0747">Spliceosome</keyword>
<dbReference type="PROSITE" id="PS51358">
    <property type="entry name" value="NOP"/>
    <property type="match status" value="1"/>
</dbReference>
<dbReference type="Pfam" id="PF01798">
    <property type="entry name" value="Nop"/>
    <property type="match status" value="1"/>
</dbReference>
<evidence type="ECO:0000256" key="5">
    <source>
        <dbReference type="ARBA" id="ARBA00022884"/>
    </source>
</evidence>
<dbReference type="PANTHER" id="PTHR13904:SF0">
    <property type="entry name" value="U4_U6 SMALL NUCLEAR RIBONUCLEOPROTEIN PRP31"/>
    <property type="match status" value="1"/>
</dbReference>
<keyword evidence="12" id="KW-1185">Reference proteome</keyword>
<feature type="domain" description="Nop" evidence="10">
    <location>
        <begin position="215"/>
        <end position="333"/>
    </location>
</feature>
<dbReference type="EMBL" id="LGRX02020087">
    <property type="protein sequence ID" value="KAK3257808.1"/>
    <property type="molecule type" value="Genomic_DNA"/>
</dbReference>
<protein>
    <recommendedName>
        <fullName evidence="10">Nop domain-containing protein</fullName>
    </recommendedName>
</protein>
<dbReference type="GO" id="GO:0005687">
    <property type="term" value="C:U4 snRNP"/>
    <property type="evidence" value="ECO:0007669"/>
    <property type="project" value="TreeGrafter"/>
</dbReference>
<dbReference type="SUPFAM" id="SSF89124">
    <property type="entry name" value="Nop domain"/>
    <property type="match status" value="1"/>
</dbReference>
<keyword evidence="7" id="KW-0539">Nucleus</keyword>
<evidence type="ECO:0000256" key="8">
    <source>
        <dbReference type="ARBA" id="ARBA00023274"/>
    </source>
</evidence>